<proteinExistence type="predicted"/>
<accession>A0AAD4N221</accession>
<dbReference type="InterPro" id="IPR013083">
    <property type="entry name" value="Znf_RING/FYVE/PHD"/>
</dbReference>
<gene>
    <name evidence="6" type="ORF">DdX_09949</name>
</gene>
<dbReference type="PROSITE" id="PS00518">
    <property type="entry name" value="ZF_RING_1"/>
    <property type="match status" value="1"/>
</dbReference>
<dbReference type="InterPro" id="IPR039577">
    <property type="entry name" value="Rad18"/>
</dbReference>
<dbReference type="Gene3D" id="3.30.40.10">
    <property type="entry name" value="Zinc/RING finger domain, C3HC4 (zinc finger)"/>
    <property type="match status" value="1"/>
</dbReference>
<keyword evidence="1" id="KW-0479">Metal-binding</keyword>
<evidence type="ECO:0000256" key="4">
    <source>
        <dbReference type="PROSITE-ProRule" id="PRU00175"/>
    </source>
</evidence>
<comment type="caution">
    <text evidence="6">The sequence shown here is derived from an EMBL/GenBank/DDBJ whole genome shotgun (WGS) entry which is preliminary data.</text>
</comment>
<evidence type="ECO:0000256" key="3">
    <source>
        <dbReference type="ARBA" id="ARBA00022833"/>
    </source>
</evidence>
<dbReference type="GO" id="GO:0061630">
    <property type="term" value="F:ubiquitin protein ligase activity"/>
    <property type="evidence" value="ECO:0007669"/>
    <property type="project" value="InterPro"/>
</dbReference>
<evidence type="ECO:0000313" key="6">
    <source>
        <dbReference type="EMBL" id="KAI1711987.1"/>
    </source>
</evidence>
<name>A0AAD4N221_9BILA</name>
<dbReference type="GO" id="GO:0003697">
    <property type="term" value="F:single-stranded DNA binding"/>
    <property type="evidence" value="ECO:0007669"/>
    <property type="project" value="InterPro"/>
</dbReference>
<dbReference type="PROSITE" id="PS50089">
    <property type="entry name" value="ZF_RING_2"/>
    <property type="match status" value="1"/>
</dbReference>
<evidence type="ECO:0000256" key="2">
    <source>
        <dbReference type="ARBA" id="ARBA00022771"/>
    </source>
</evidence>
<dbReference type="GO" id="GO:0006301">
    <property type="term" value="P:DNA damage tolerance"/>
    <property type="evidence" value="ECO:0007669"/>
    <property type="project" value="InterPro"/>
</dbReference>
<protein>
    <submittedName>
        <fullName evidence="6">Zinc finger, c3HC4 type (RING finger) domain-containing protein</fullName>
    </submittedName>
</protein>
<keyword evidence="2 4" id="KW-0863">Zinc-finger</keyword>
<dbReference type="Proteomes" id="UP001201812">
    <property type="component" value="Unassembled WGS sequence"/>
</dbReference>
<evidence type="ECO:0000313" key="7">
    <source>
        <dbReference type="Proteomes" id="UP001201812"/>
    </source>
</evidence>
<dbReference type="InterPro" id="IPR001841">
    <property type="entry name" value="Znf_RING"/>
</dbReference>
<dbReference type="Pfam" id="PF13923">
    <property type="entry name" value="zf-C3HC4_2"/>
    <property type="match status" value="1"/>
</dbReference>
<evidence type="ECO:0000259" key="5">
    <source>
        <dbReference type="PROSITE" id="PS50089"/>
    </source>
</evidence>
<dbReference type="SUPFAM" id="SSF57850">
    <property type="entry name" value="RING/U-box"/>
    <property type="match status" value="1"/>
</dbReference>
<dbReference type="InterPro" id="IPR017907">
    <property type="entry name" value="Znf_RING_CS"/>
</dbReference>
<feature type="domain" description="RING-type" evidence="5">
    <location>
        <begin position="22"/>
        <end position="60"/>
    </location>
</feature>
<organism evidence="6 7">
    <name type="scientific">Ditylenchus destructor</name>
    <dbReference type="NCBI Taxonomy" id="166010"/>
    <lineage>
        <taxon>Eukaryota</taxon>
        <taxon>Metazoa</taxon>
        <taxon>Ecdysozoa</taxon>
        <taxon>Nematoda</taxon>
        <taxon>Chromadorea</taxon>
        <taxon>Rhabditida</taxon>
        <taxon>Tylenchina</taxon>
        <taxon>Tylenchomorpha</taxon>
        <taxon>Sphaerularioidea</taxon>
        <taxon>Anguinidae</taxon>
        <taxon>Anguininae</taxon>
        <taxon>Ditylenchus</taxon>
    </lineage>
</organism>
<keyword evidence="3" id="KW-0862">Zinc</keyword>
<sequence>MNSSSLIDKNMVNRVILPELMCFLCKDIYIEPMILSCGHSFCLRCVEKWLRKCTNCPQCRMPSLEPIHNITLTEKIEEHKKATAHTSMFQRSVSKSFKRALWRDKTNKEATALQDESIRASKRRPMEWIPAAAKKTSKQNITQVPISEDGSSLHSHTCSAISFGRVIPNDNKANESLGELRGNFRKMSVLRNSFRRIRRKISSSSAEPAVITSGTVSNIQKGKNSAYDIRQMLPENNQGLHSQSGSSSGYISNTSPVPRKVACLFDAGKHYQDHHSDHQKHFVSGLAPNVRGLWVFVLSTAGERFQYIITQAFAKNIDNVEFSELHDIPIGEAKTNGCGGRQKNDILESILKADCTVILYDSDDLDSTHRLIEFFNKPSVLKIRDQVNFYAIALYTNRAINKKRTRQEIPKPADFHLADLLGSQIVEIDASRLAHEVPNLLSSQLNVPATIDRLSKRHHDTLTRNPGNRPSLDFPKICDITSKEKAPKRMSTSQCLLM</sequence>
<dbReference type="PANTHER" id="PTHR14134">
    <property type="entry name" value="E3 UBIQUITIN-PROTEIN LIGASE RAD18"/>
    <property type="match status" value="1"/>
</dbReference>
<dbReference type="GO" id="GO:0006513">
    <property type="term" value="P:protein monoubiquitination"/>
    <property type="evidence" value="ECO:0007669"/>
    <property type="project" value="InterPro"/>
</dbReference>
<dbReference type="SMART" id="SM00184">
    <property type="entry name" value="RING"/>
    <property type="match status" value="1"/>
</dbReference>
<evidence type="ECO:0000256" key="1">
    <source>
        <dbReference type="ARBA" id="ARBA00022723"/>
    </source>
</evidence>
<reference evidence="6" key="1">
    <citation type="submission" date="2022-01" db="EMBL/GenBank/DDBJ databases">
        <title>Genome Sequence Resource for Two Populations of Ditylenchus destructor, the Migratory Endoparasitic Phytonematode.</title>
        <authorList>
            <person name="Zhang H."/>
            <person name="Lin R."/>
            <person name="Xie B."/>
        </authorList>
    </citation>
    <scope>NUCLEOTIDE SEQUENCE</scope>
    <source>
        <strain evidence="6">BazhouSP</strain>
    </source>
</reference>
<dbReference type="EMBL" id="JAKKPZ010000020">
    <property type="protein sequence ID" value="KAI1711987.1"/>
    <property type="molecule type" value="Genomic_DNA"/>
</dbReference>
<keyword evidence="7" id="KW-1185">Reference proteome</keyword>
<dbReference type="AlphaFoldDB" id="A0AAD4N221"/>
<dbReference type="GO" id="GO:0008270">
    <property type="term" value="F:zinc ion binding"/>
    <property type="evidence" value="ECO:0007669"/>
    <property type="project" value="UniProtKB-KW"/>
</dbReference>